<dbReference type="eggNOG" id="COG1314">
    <property type="taxonomic scope" value="Bacteria"/>
</dbReference>
<dbReference type="Proteomes" id="UP000002012">
    <property type="component" value="Chromosome"/>
</dbReference>
<proteinExistence type="inferred from homology"/>
<dbReference type="HOGENOM" id="CLU_094156_2_1_0"/>
<reference evidence="11 12" key="1">
    <citation type="journal article" date="2010" name="Stand. Genomic Sci.">
        <title>Complete genome sequence of Denitrovibrio acetiphilus type strain (N2460).</title>
        <authorList>
            <person name="Kiss H."/>
            <person name="Lang E."/>
            <person name="Lapidus A."/>
            <person name="Copeland A."/>
            <person name="Nolan M."/>
            <person name="Glavina Del Rio T."/>
            <person name="Chen F."/>
            <person name="Lucas S."/>
            <person name="Tice H."/>
            <person name="Cheng J.F."/>
            <person name="Han C."/>
            <person name="Goodwin L."/>
            <person name="Pitluck S."/>
            <person name="Liolios K."/>
            <person name="Pati A."/>
            <person name="Ivanova N."/>
            <person name="Mavromatis K."/>
            <person name="Chen A."/>
            <person name="Palaniappan K."/>
            <person name="Land M."/>
            <person name="Hauser L."/>
            <person name="Chang Y.J."/>
            <person name="Jeffries C.D."/>
            <person name="Detter J.C."/>
            <person name="Brettin T."/>
            <person name="Spring S."/>
            <person name="Rohde M."/>
            <person name="Goker M."/>
            <person name="Woyke T."/>
            <person name="Bristow J."/>
            <person name="Eisen J.A."/>
            <person name="Markowitz V."/>
            <person name="Hugenholtz P."/>
            <person name="Kyrpides N.C."/>
            <person name="Klenk H.P."/>
        </authorList>
    </citation>
    <scope>NUCLEOTIDE SEQUENCE [LARGE SCALE GENOMIC DNA]</scope>
    <source>
        <strain evidence="12">DSM 12809 / NBRC 114555 / N2460</strain>
    </source>
</reference>
<evidence type="ECO:0000313" key="11">
    <source>
        <dbReference type="EMBL" id="ADD69729.1"/>
    </source>
</evidence>
<dbReference type="OrthoDB" id="121323at2"/>
<comment type="function">
    <text evidence="10">Involved in protein export. Participates in an early event of protein translocation.</text>
</comment>
<dbReference type="GO" id="GO:0009306">
    <property type="term" value="P:protein secretion"/>
    <property type="evidence" value="ECO:0007669"/>
    <property type="project" value="UniProtKB-UniRule"/>
</dbReference>
<feature type="transmembrane region" description="Helical" evidence="10">
    <location>
        <begin position="50"/>
        <end position="72"/>
    </location>
</feature>
<dbReference type="GO" id="GO:0043952">
    <property type="term" value="P:protein transport by the Sec complex"/>
    <property type="evidence" value="ECO:0007669"/>
    <property type="project" value="TreeGrafter"/>
</dbReference>
<dbReference type="STRING" id="522772.Dacet_2979"/>
<evidence type="ECO:0000256" key="4">
    <source>
        <dbReference type="ARBA" id="ARBA00022475"/>
    </source>
</evidence>
<keyword evidence="6 10" id="KW-0653">Protein transport</keyword>
<dbReference type="GO" id="GO:0015450">
    <property type="term" value="F:protein-transporting ATPase activity"/>
    <property type="evidence" value="ECO:0007669"/>
    <property type="project" value="UniProtKB-UniRule"/>
</dbReference>
<dbReference type="PaxDb" id="522772-Dacet_2979"/>
<sequence length="107" mass="11066" precursor="true">MYTIILALHLFVCFLLILAVLLQAGKGSSLGAAFGGGQGDVFGPGAPVNIMNRITTVVAILFMVTSLLLAVLSTQKTTNSVVDQFNVPAQQTVPAPVEIPAAPAESK</sequence>
<gene>
    <name evidence="11" type="ordered locus">Dacet_2979</name>
</gene>
<keyword evidence="9 10" id="KW-0472">Membrane</keyword>
<dbReference type="GO" id="GO:0065002">
    <property type="term" value="P:intracellular protein transmembrane transport"/>
    <property type="evidence" value="ECO:0007669"/>
    <property type="project" value="TreeGrafter"/>
</dbReference>
<dbReference type="EMBL" id="CP001968">
    <property type="protein sequence ID" value="ADD69729.1"/>
    <property type="molecule type" value="Genomic_DNA"/>
</dbReference>
<keyword evidence="4 10" id="KW-1003">Cell membrane</keyword>
<evidence type="ECO:0000256" key="1">
    <source>
        <dbReference type="ARBA" id="ARBA00004651"/>
    </source>
</evidence>
<dbReference type="Pfam" id="PF03840">
    <property type="entry name" value="SecG"/>
    <property type="match status" value="1"/>
</dbReference>
<evidence type="ECO:0000256" key="5">
    <source>
        <dbReference type="ARBA" id="ARBA00022692"/>
    </source>
</evidence>
<evidence type="ECO:0000256" key="9">
    <source>
        <dbReference type="ARBA" id="ARBA00023136"/>
    </source>
</evidence>
<name>D4H725_DENA2</name>
<dbReference type="PANTHER" id="PTHR34182">
    <property type="entry name" value="PROTEIN-EXPORT MEMBRANE PROTEIN SECG"/>
    <property type="match status" value="1"/>
</dbReference>
<keyword evidence="3 10" id="KW-0813">Transport</keyword>
<protein>
    <recommendedName>
        <fullName evidence="10">Protein-export membrane protein SecG</fullName>
    </recommendedName>
</protein>
<dbReference type="AlphaFoldDB" id="D4H725"/>
<organism evidence="11 12">
    <name type="scientific">Denitrovibrio acetiphilus (strain DSM 12809 / NBRC 114555 / N2460)</name>
    <dbReference type="NCBI Taxonomy" id="522772"/>
    <lineage>
        <taxon>Bacteria</taxon>
        <taxon>Pseudomonadati</taxon>
        <taxon>Deferribacterota</taxon>
        <taxon>Deferribacteres</taxon>
        <taxon>Deferribacterales</taxon>
        <taxon>Geovibrionaceae</taxon>
        <taxon>Denitrovibrio</taxon>
    </lineage>
</organism>
<accession>D4H725</accession>
<keyword evidence="8 10" id="KW-0811">Translocation</keyword>
<evidence type="ECO:0000256" key="6">
    <source>
        <dbReference type="ARBA" id="ARBA00022927"/>
    </source>
</evidence>
<evidence type="ECO:0000313" key="12">
    <source>
        <dbReference type="Proteomes" id="UP000002012"/>
    </source>
</evidence>
<dbReference type="PRINTS" id="PR01651">
    <property type="entry name" value="SECGEXPORT"/>
</dbReference>
<dbReference type="PANTHER" id="PTHR34182:SF1">
    <property type="entry name" value="PROTEIN-EXPORT MEMBRANE PROTEIN SECG"/>
    <property type="match status" value="1"/>
</dbReference>
<keyword evidence="12" id="KW-1185">Reference proteome</keyword>
<evidence type="ECO:0000256" key="8">
    <source>
        <dbReference type="ARBA" id="ARBA00023010"/>
    </source>
</evidence>
<evidence type="ECO:0000256" key="7">
    <source>
        <dbReference type="ARBA" id="ARBA00022989"/>
    </source>
</evidence>
<evidence type="ECO:0000256" key="2">
    <source>
        <dbReference type="ARBA" id="ARBA00008445"/>
    </source>
</evidence>
<dbReference type="KEGG" id="dap:Dacet_2979"/>
<dbReference type="RefSeq" id="WP_013012214.1">
    <property type="nucleotide sequence ID" value="NC_013943.1"/>
</dbReference>
<evidence type="ECO:0000256" key="10">
    <source>
        <dbReference type="RuleBase" id="RU365087"/>
    </source>
</evidence>
<comment type="similarity">
    <text evidence="2 10">Belongs to the SecG family.</text>
</comment>
<keyword evidence="7 10" id="KW-1133">Transmembrane helix</keyword>
<dbReference type="InterPro" id="IPR004692">
    <property type="entry name" value="SecG"/>
</dbReference>
<dbReference type="FunCoup" id="D4H725">
    <property type="interactions" value="211"/>
</dbReference>
<dbReference type="GO" id="GO:0005886">
    <property type="term" value="C:plasma membrane"/>
    <property type="evidence" value="ECO:0007669"/>
    <property type="project" value="UniProtKB-SubCell"/>
</dbReference>
<dbReference type="InParanoid" id="D4H725"/>
<evidence type="ECO:0000256" key="3">
    <source>
        <dbReference type="ARBA" id="ARBA00022448"/>
    </source>
</evidence>
<keyword evidence="5 10" id="KW-0812">Transmembrane</keyword>
<comment type="caution">
    <text evidence="10">Lacks conserved residue(s) required for the propagation of feature annotation.</text>
</comment>
<comment type="subcellular location">
    <subcellularLocation>
        <location evidence="1 10">Cell membrane</location>
        <topology evidence="1 10">Multi-pass membrane protein</topology>
    </subcellularLocation>
</comment>
<dbReference type="NCBIfam" id="TIGR00810">
    <property type="entry name" value="secG"/>
    <property type="match status" value="1"/>
</dbReference>